<keyword evidence="1" id="KW-0472">Membrane</keyword>
<keyword evidence="1" id="KW-0812">Transmembrane</keyword>
<dbReference type="EMBL" id="CANHGI010000004">
    <property type="protein sequence ID" value="CAI5448118.1"/>
    <property type="molecule type" value="Genomic_DNA"/>
</dbReference>
<feature type="transmembrane region" description="Helical" evidence="1">
    <location>
        <begin position="58"/>
        <end position="81"/>
    </location>
</feature>
<dbReference type="InterPro" id="IPR031984">
    <property type="entry name" value="SLC3A2_N"/>
</dbReference>
<evidence type="ECO:0000259" key="2">
    <source>
        <dbReference type="SMART" id="SM00642"/>
    </source>
</evidence>
<evidence type="ECO:0000313" key="3">
    <source>
        <dbReference type="EMBL" id="CAI5448118.1"/>
    </source>
</evidence>
<dbReference type="GO" id="GO:0005975">
    <property type="term" value="P:carbohydrate metabolic process"/>
    <property type="evidence" value="ECO:0007669"/>
    <property type="project" value="InterPro"/>
</dbReference>
<proteinExistence type="predicted"/>
<dbReference type="PANTHER" id="PTHR10357">
    <property type="entry name" value="ALPHA-AMYLASE FAMILY MEMBER"/>
    <property type="match status" value="1"/>
</dbReference>
<keyword evidence="4" id="KW-1185">Reference proteome</keyword>
<dbReference type="Gene3D" id="3.20.20.80">
    <property type="entry name" value="Glycosidases"/>
    <property type="match status" value="2"/>
</dbReference>
<dbReference type="InterPro" id="IPR017853">
    <property type="entry name" value="GH"/>
</dbReference>
<dbReference type="PANTHER" id="PTHR10357:SF179">
    <property type="entry name" value="NEUTRAL AND BASIC AMINO ACID TRANSPORT PROTEIN RBAT"/>
    <property type="match status" value="1"/>
</dbReference>
<protein>
    <recommendedName>
        <fullName evidence="2">Glycosyl hydrolase family 13 catalytic domain-containing protein</fullName>
    </recommendedName>
</protein>
<reference evidence="3" key="1">
    <citation type="submission" date="2022-11" db="EMBL/GenBank/DDBJ databases">
        <authorList>
            <person name="Kikuchi T."/>
        </authorList>
    </citation>
    <scope>NUCLEOTIDE SEQUENCE</scope>
    <source>
        <strain evidence="3">PS1010</strain>
    </source>
</reference>
<evidence type="ECO:0000313" key="4">
    <source>
        <dbReference type="Proteomes" id="UP001152747"/>
    </source>
</evidence>
<dbReference type="Pfam" id="PF00128">
    <property type="entry name" value="Alpha-amylase"/>
    <property type="match status" value="1"/>
</dbReference>
<dbReference type="InterPro" id="IPR006047">
    <property type="entry name" value="GH13_cat_dom"/>
</dbReference>
<dbReference type="Proteomes" id="UP001152747">
    <property type="component" value="Unassembled WGS sequence"/>
</dbReference>
<gene>
    <name evidence="3" type="ORF">CAMP_LOCUS10755</name>
</gene>
<dbReference type="SUPFAM" id="SSF51445">
    <property type="entry name" value="(Trans)glycosidases"/>
    <property type="match status" value="1"/>
</dbReference>
<dbReference type="SMART" id="SM00642">
    <property type="entry name" value="Aamy"/>
    <property type="match status" value="1"/>
</dbReference>
<evidence type="ECO:0000256" key="1">
    <source>
        <dbReference type="SAM" id="Phobius"/>
    </source>
</evidence>
<accession>A0A9P1N223</accession>
<sequence>MATKDALIAEEGNNTGGAAVFDKNAEIVNFEVEPLSIGLTKEQLEKYRNDPFWKPVRTILFALFWIAWIAMFGAAIAIVLLSPKCAEKQKPDWWQTKVSYQVLTATFRDSDGDGVGDFAGITEKIDFLRKIGVTTIYPTPVLQVQKDEYFNSYDVVDHMQVEPRFGTEEQFKELIETAHNRDMYIVMDLPVSTISSSHKWFAEDQDKDLFITAKPGDVGFNSTKFHSFHGSNTLKYLGYPGALNPVLNWKNEKVKQSIQEAIKKYLLLGVDGFHIDHVSQLAVDSVGNTIATDAIQTLKEITTSIREFIANHSELSSKKIVLSSSLQDIENLHSDARQTGLLHYVIDNSFANLNNNLCLQNFSSVANCVHVALDKAYQRHEADSYTPYWQFSNADEPRLASRFDSETANLLSFLQLTLPGALSVYYGQELGLKNGLTKTGTDQQRGIMQWTPKGNDHHGFTNDGGDLFFAETEDTLNQDNFDTQYGLETSPLKVYRKLAKLRQRDEAMIVGDTVRHAILNDVIVFSRYVRASNNTAQGNAYVVALNFGDSQASLDLGTSQYQKLYPSNKNINNVEISVVTTNVTQYAVRQKVDLALEPLILPPKQAILFKL</sequence>
<organism evidence="3 4">
    <name type="scientific">Caenorhabditis angaria</name>
    <dbReference type="NCBI Taxonomy" id="860376"/>
    <lineage>
        <taxon>Eukaryota</taxon>
        <taxon>Metazoa</taxon>
        <taxon>Ecdysozoa</taxon>
        <taxon>Nematoda</taxon>
        <taxon>Chromadorea</taxon>
        <taxon>Rhabditida</taxon>
        <taxon>Rhabditina</taxon>
        <taxon>Rhabditomorpha</taxon>
        <taxon>Rhabditoidea</taxon>
        <taxon>Rhabditidae</taxon>
        <taxon>Peloderinae</taxon>
        <taxon>Caenorhabditis</taxon>
    </lineage>
</organism>
<dbReference type="AlphaFoldDB" id="A0A9P1N223"/>
<dbReference type="OrthoDB" id="1740265at2759"/>
<dbReference type="Pfam" id="PF16028">
    <property type="entry name" value="SLC3A2_N"/>
    <property type="match status" value="1"/>
</dbReference>
<comment type="caution">
    <text evidence="3">The sequence shown here is derived from an EMBL/GenBank/DDBJ whole genome shotgun (WGS) entry which is preliminary data.</text>
</comment>
<name>A0A9P1N223_9PELO</name>
<keyword evidence="1" id="KW-1133">Transmembrane helix</keyword>
<feature type="domain" description="Glycosyl hydrolase family 13 catalytic" evidence="2">
    <location>
        <begin position="101"/>
        <end position="482"/>
    </location>
</feature>